<dbReference type="EC" id="2.1.1.61" evidence="2"/>
<gene>
    <name evidence="2" type="primary">mnmC_9</name>
    <name evidence="2" type="ORF">GALL_73100</name>
</gene>
<dbReference type="GO" id="GO:0004808">
    <property type="term" value="F:tRNA (5-methylaminomethyl-2-thiouridylate)(34)-methyltransferase activity"/>
    <property type="evidence" value="ECO:0007669"/>
    <property type="project" value="UniProtKB-EC"/>
</dbReference>
<accession>A0A1J5T4B2</accession>
<proteinExistence type="predicted"/>
<comment type="caution">
    <text evidence="2">The sequence shown here is derived from an EMBL/GenBank/DDBJ whole genome shotgun (WGS) entry which is preliminary data.</text>
</comment>
<keyword evidence="2" id="KW-0489">Methyltransferase</keyword>
<dbReference type="InterPro" id="IPR050464">
    <property type="entry name" value="Zeta_carotene_desat/Oxidored"/>
</dbReference>
<dbReference type="Gene3D" id="3.50.50.60">
    <property type="entry name" value="FAD/NAD(P)-binding domain"/>
    <property type="match status" value="1"/>
</dbReference>
<feature type="domain" description="Amine oxidase" evidence="1">
    <location>
        <begin position="15"/>
        <end position="426"/>
    </location>
</feature>
<dbReference type="PANTHER" id="PTHR42923">
    <property type="entry name" value="PROTOPORPHYRINOGEN OXIDASE"/>
    <property type="match status" value="1"/>
</dbReference>
<dbReference type="InterPro" id="IPR036188">
    <property type="entry name" value="FAD/NAD-bd_sf"/>
</dbReference>
<dbReference type="SUPFAM" id="SSF51905">
    <property type="entry name" value="FAD/NAD(P)-binding domain"/>
    <property type="match status" value="1"/>
</dbReference>
<dbReference type="Pfam" id="PF01593">
    <property type="entry name" value="Amino_oxidase"/>
    <property type="match status" value="1"/>
</dbReference>
<evidence type="ECO:0000259" key="1">
    <source>
        <dbReference type="Pfam" id="PF01593"/>
    </source>
</evidence>
<reference evidence="2" key="1">
    <citation type="submission" date="2016-10" db="EMBL/GenBank/DDBJ databases">
        <title>Sequence of Gallionella enrichment culture.</title>
        <authorList>
            <person name="Poehlein A."/>
            <person name="Muehling M."/>
            <person name="Daniel R."/>
        </authorList>
    </citation>
    <scope>NUCLEOTIDE SEQUENCE</scope>
</reference>
<dbReference type="AlphaFoldDB" id="A0A1J5T4B2"/>
<protein>
    <submittedName>
        <fullName evidence="2">tRNA 5-methylaminomethyl-2-thiouridine biosynthesis bifunctional protein MnmC</fullName>
        <ecNumber evidence="2">2.1.1.61</ecNumber>
    </submittedName>
</protein>
<dbReference type="EMBL" id="MLJW01000021">
    <property type="protein sequence ID" value="OIR11133.1"/>
    <property type="molecule type" value="Genomic_DNA"/>
</dbReference>
<evidence type="ECO:0000313" key="2">
    <source>
        <dbReference type="EMBL" id="OIR11133.1"/>
    </source>
</evidence>
<dbReference type="GO" id="GO:0016491">
    <property type="term" value="F:oxidoreductase activity"/>
    <property type="evidence" value="ECO:0007669"/>
    <property type="project" value="InterPro"/>
</dbReference>
<keyword evidence="2" id="KW-0808">Transferase</keyword>
<organism evidence="2">
    <name type="scientific">mine drainage metagenome</name>
    <dbReference type="NCBI Taxonomy" id="410659"/>
    <lineage>
        <taxon>unclassified sequences</taxon>
        <taxon>metagenomes</taxon>
        <taxon>ecological metagenomes</taxon>
    </lineage>
</organism>
<name>A0A1J5T4B2_9ZZZZ</name>
<dbReference type="PANTHER" id="PTHR42923:SF47">
    <property type="entry name" value="BLR3003 PROTEIN"/>
    <property type="match status" value="1"/>
</dbReference>
<dbReference type="InterPro" id="IPR002937">
    <property type="entry name" value="Amino_oxidase"/>
</dbReference>
<dbReference type="NCBIfam" id="TIGR03467">
    <property type="entry name" value="HpnE"/>
    <property type="match status" value="1"/>
</dbReference>
<sequence>MARELNVGIIGGGYAGMAAAVELAARGIPVTVFESARQLGGRARGVLYNHIRLDNGQHLLLGCYRETLRLIELAGGCIRQDFLRLPLQLDLHGHFSLRAPHLPAPIHLLAALLKADGLSWDERMKAARFMLALRRMKFRLPHDMTVAALLARHAQDADLTLKLWEPLCIAALNTPIHKASAQVLLNVLRDALNRTRADSDMLLPRMDFTALFPQRAAAFVERHGGKVLLSSGVTAIVPTPNGIELHTAGGSQNFNYVICAAPPAVAVRLLRPLPALASAIAQIDALEYQPIYTVYLQFPSHIALPHPMLGLHRRCSQWLFDKGRIAGQHGLLAAVISAEGLHQDLDQKELAEKVIAELREELGITETPAWFQVIAEKRATFCCAPDLLRPAQQTALPNLLLAGDYTAGDYPATLEGAVISGIRCAEILDKQA</sequence>
<dbReference type="GO" id="GO:0032259">
    <property type="term" value="P:methylation"/>
    <property type="evidence" value="ECO:0007669"/>
    <property type="project" value="UniProtKB-KW"/>
</dbReference>
<dbReference type="InterPro" id="IPR017830">
    <property type="entry name" value="SQase_HpnE"/>
</dbReference>